<dbReference type="InterPro" id="IPR003362">
    <property type="entry name" value="Bact_transf"/>
</dbReference>
<sequence length="452" mass="50661">MPRTHVRRALSKQAVRLILYVQLVLLDCATVITGFSLIGMIRGEQWISPAGVNIGYLLVPLYGLLAINRNAYTIDALGSLAESLRRSLTALFMTMLIILMFGFFFHAQDAVSRASFAAGICVSGLFLSVARIAFYYYTRNRTGERLTDDLLILDGLPYTGLYNGNVINAAAEQIEPDLQNPRMLSRLASYLHGFDRVVVACAPDRQYAWSLLLKGANIRGEIMLPESNTLGAIGLSAYHGNDTLVVSRGPLSMANRAKKRILDLIVTVPALILLSPLFLVVAIAIKLESKGPVFFRQQRIGRSNQLFNILKFRSMREEMCDAEGNRSAARDDDRITRVGAFIRRTSIDELPQLINVLRGDMSLVGPRPHALGSLAGDKLFWEIDEQYWVRHALKPGITGLAQIRGYRGATMQREDLENRLSADLEYVHGWRLWRDISILFYTAKVMIHRNAF</sequence>
<dbReference type="PANTHER" id="PTHR30576">
    <property type="entry name" value="COLANIC BIOSYNTHESIS UDP-GLUCOSE LIPID CARRIER TRANSFERASE"/>
    <property type="match status" value="1"/>
</dbReference>
<gene>
    <name evidence="10" type="ORF">EQG66_05340</name>
</gene>
<comment type="similarity">
    <text evidence="2">Belongs to the bacterial sugar transferase family.</text>
</comment>
<keyword evidence="5 8" id="KW-1133">Transmembrane helix</keyword>
<dbReference type="Pfam" id="PF02397">
    <property type="entry name" value="Bac_transf"/>
    <property type="match status" value="1"/>
</dbReference>
<dbReference type="InterPro" id="IPR017475">
    <property type="entry name" value="EPS_sugar_tfrase"/>
</dbReference>
<evidence type="ECO:0000259" key="9">
    <source>
        <dbReference type="Pfam" id="PF02397"/>
    </source>
</evidence>
<evidence type="ECO:0000256" key="5">
    <source>
        <dbReference type="ARBA" id="ARBA00022989"/>
    </source>
</evidence>
<evidence type="ECO:0000313" key="10">
    <source>
        <dbReference type="EMBL" id="RXR30038.1"/>
    </source>
</evidence>
<evidence type="ECO:0000313" key="11">
    <source>
        <dbReference type="Proteomes" id="UP000290958"/>
    </source>
</evidence>
<protein>
    <submittedName>
        <fullName evidence="10">Exopolysaccharide biosynthesis polyprenyl glycosylphosphotransferase</fullName>
    </submittedName>
</protein>
<keyword evidence="11" id="KW-1185">Reference proteome</keyword>
<dbReference type="OrthoDB" id="9808602at2"/>
<feature type="transmembrane region" description="Helical" evidence="8">
    <location>
        <begin position="17"/>
        <end position="40"/>
    </location>
</feature>
<dbReference type="EMBL" id="SBKP01000003">
    <property type="protein sequence ID" value="RXR30038.1"/>
    <property type="molecule type" value="Genomic_DNA"/>
</dbReference>
<dbReference type="PANTHER" id="PTHR30576:SF0">
    <property type="entry name" value="UNDECAPRENYL-PHOSPHATE N-ACETYLGALACTOSAMINYL 1-PHOSPHATE TRANSFERASE-RELATED"/>
    <property type="match status" value="1"/>
</dbReference>
<feature type="transmembrane region" description="Helical" evidence="8">
    <location>
        <begin position="88"/>
        <end position="108"/>
    </location>
</feature>
<evidence type="ECO:0000256" key="3">
    <source>
        <dbReference type="ARBA" id="ARBA00022679"/>
    </source>
</evidence>
<evidence type="ECO:0000256" key="7">
    <source>
        <dbReference type="ARBA" id="ARBA00023169"/>
    </source>
</evidence>
<name>A0A4Q1KJU0_9SPHN</name>
<comment type="caution">
    <text evidence="10">The sequence shown here is derived from an EMBL/GenBank/DDBJ whole genome shotgun (WGS) entry which is preliminary data.</text>
</comment>
<keyword evidence="4 8" id="KW-0812">Transmembrane</keyword>
<dbReference type="NCBIfam" id="TIGR03025">
    <property type="entry name" value="EPS_sugtrans"/>
    <property type="match status" value="1"/>
</dbReference>
<evidence type="ECO:0000256" key="2">
    <source>
        <dbReference type="ARBA" id="ARBA00006464"/>
    </source>
</evidence>
<dbReference type="GO" id="GO:0000271">
    <property type="term" value="P:polysaccharide biosynthetic process"/>
    <property type="evidence" value="ECO:0007669"/>
    <property type="project" value="UniProtKB-KW"/>
</dbReference>
<feature type="transmembrane region" description="Helical" evidence="8">
    <location>
        <begin position="46"/>
        <end position="67"/>
    </location>
</feature>
<proteinExistence type="inferred from homology"/>
<feature type="domain" description="Bacterial sugar transferase" evidence="9">
    <location>
        <begin position="259"/>
        <end position="447"/>
    </location>
</feature>
<evidence type="ECO:0000256" key="1">
    <source>
        <dbReference type="ARBA" id="ARBA00004141"/>
    </source>
</evidence>
<comment type="subcellular location">
    <subcellularLocation>
        <location evidence="1">Membrane</location>
        <topology evidence="1">Multi-pass membrane protein</topology>
    </subcellularLocation>
</comment>
<dbReference type="GO" id="GO:0016780">
    <property type="term" value="F:phosphotransferase activity, for other substituted phosphate groups"/>
    <property type="evidence" value="ECO:0007669"/>
    <property type="project" value="TreeGrafter"/>
</dbReference>
<feature type="transmembrane region" description="Helical" evidence="8">
    <location>
        <begin position="114"/>
        <end position="137"/>
    </location>
</feature>
<dbReference type="AlphaFoldDB" id="A0A4Q1KJU0"/>
<dbReference type="GO" id="GO:0016020">
    <property type="term" value="C:membrane"/>
    <property type="evidence" value="ECO:0007669"/>
    <property type="project" value="UniProtKB-SubCell"/>
</dbReference>
<evidence type="ECO:0000256" key="4">
    <source>
        <dbReference type="ARBA" id="ARBA00022692"/>
    </source>
</evidence>
<keyword evidence="7" id="KW-0270">Exopolysaccharide synthesis</keyword>
<evidence type="ECO:0000256" key="6">
    <source>
        <dbReference type="ARBA" id="ARBA00023136"/>
    </source>
</evidence>
<dbReference type="Proteomes" id="UP000290958">
    <property type="component" value="Unassembled WGS sequence"/>
</dbReference>
<feature type="transmembrane region" description="Helical" evidence="8">
    <location>
        <begin position="261"/>
        <end position="285"/>
    </location>
</feature>
<reference evidence="11" key="1">
    <citation type="submission" date="2019-01" db="EMBL/GenBank/DDBJ databases">
        <title>Cytophagaceae bacterium strain CAR-16.</title>
        <authorList>
            <person name="Chen W.-M."/>
        </authorList>
    </citation>
    <scope>NUCLEOTIDE SEQUENCE [LARGE SCALE GENOMIC DNA]</scope>
    <source>
        <strain evidence="11">CHR27</strain>
    </source>
</reference>
<accession>A0A4Q1KJU0</accession>
<keyword evidence="3 10" id="KW-0808">Transferase</keyword>
<keyword evidence="6 8" id="KW-0472">Membrane</keyword>
<evidence type="ECO:0000256" key="8">
    <source>
        <dbReference type="SAM" id="Phobius"/>
    </source>
</evidence>
<organism evidence="10 11">
    <name type="scientific">Sphingobium fluviale</name>
    <dbReference type="NCBI Taxonomy" id="2506423"/>
    <lineage>
        <taxon>Bacteria</taxon>
        <taxon>Pseudomonadati</taxon>
        <taxon>Pseudomonadota</taxon>
        <taxon>Alphaproteobacteria</taxon>
        <taxon>Sphingomonadales</taxon>
        <taxon>Sphingomonadaceae</taxon>
        <taxon>Sphingobium</taxon>
    </lineage>
</organism>